<evidence type="ECO:0008006" key="3">
    <source>
        <dbReference type="Google" id="ProtNLM"/>
    </source>
</evidence>
<protein>
    <recommendedName>
        <fullName evidence="3">SnoaL-like domain-containing protein</fullName>
    </recommendedName>
</protein>
<organism evidence="1 2">
    <name type="scientific">Bionectria ochroleuca</name>
    <name type="common">Gliocladium roseum</name>
    <dbReference type="NCBI Taxonomy" id="29856"/>
    <lineage>
        <taxon>Eukaryota</taxon>
        <taxon>Fungi</taxon>
        <taxon>Dikarya</taxon>
        <taxon>Ascomycota</taxon>
        <taxon>Pezizomycotina</taxon>
        <taxon>Sordariomycetes</taxon>
        <taxon>Hypocreomycetidae</taxon>
        <taxon>Hypocreales</taxon>
        <taxon>Bionectriaceae</taxon>
        <taxon>Clonostachys</taxon>
    </lineage>
</organism>
<evidence type="ECO:0000313" key="1">
    <source>
        <dbReference type="EMBL" id="VUC25091.1"/>
    </source>
</evidence>
<comment type="caution">
    <text evidence="1">The sequence shown here is derived from an EMBL/GenBank/DDBJ whole genome shotgun (WGS) entry which is preliminary data.</text>
</comment>
<proteinExistence type="predicted"/>
<dbReference type="Proteomes" id="UP000766486">
    <property type="component" value="Unassembled WGS sequence"/>
</dbReference>
<reference evidence="1 2" key="1">
    <citation type="submission" date="2019-06" db="EMBL/GenBank/DDBJ databases">
        <authorList>
            <person name="Broberg M."/>
        </authorList>
    </citation>
    <scope>NUCLEOTIDE SEQUENCE [LARGE SCALE GENOMIC DNA]</scope>
</reference>
<evidence type="ECO:0000313" key="2">
    <source>
        <dbReference type="Proteomes" id="UP000766486"/>
    </source>
</evidence>
<keyword evidence="2" id="KW-1185">Reference proteome</keyword>
<accession>A0ABY6U236</accession>
<gene>
    <name evidence="1" type="ORF">CLO192961_LOCUS154828</name>
</gene>
<name>A0ABY6U236_BIOOC</name>
<sequence>MGLRDWFRRFVSKVKEVFGIYDKYADFTATAYFCDGAEMTFTGKPWGSDFDLFKYNADTYAYAISMNMSGIKTQCRLHKELPVHTFKEKSFLVDYDTRQI</sequence>
<dbReference type="EMBL" id="CABFNS010000729">
    <property type="protein sequence ID" value="VUC25091.1"/>
    <property type="molecule type" value="Genomic_DNA"/>
</dbReference>